<proteinExistence type="predicted"/>
<keyword evidence="1" id="KW-0812">Transmembrane</keyword>
<dbReference type="EMBL" id="BMNK01000022">
    <property type="protein sequence ID" value="GGP16981.1"/>
    <property type="molecule type" value="Genomic_DNA"/>
</dbReference>
<dbReference type="Proteomes" id="UP000660745">
    <property type="component" value="Unassembled WGS sequence"/>
</dbReference>
<evidence type="ECO:0000313" key="3">
    <source>
        <dbReference type="Proteomes" id="UP000660745"/>
    </source>
</evidence>
<protein>
    <submittedName>
        <fullName evidence="2">Uncharacterized protein</fullName>
    </submittedName>
</protein>
<dbReference type="AlphaFoldDB" id="A0A918EB90"/>
<comment type="caution">
    <text evidence="2">The sequence shown here is derived from an EMBL/GenBank/DDBJ whole genome shotgun (WGS) entry which is preliminary data.</text>
</comment>
<keyword evidence="1" id="KW-1133">Transmembrane helix</keyword>
<evidence type="ECO:0000256" key="1">
    <source>
        <dbReference type="SAM" id="Phobius"/>
    </source>
</evidence>
<name>A0A918EB90_9ACTN</name>
<reference evidence="2" key="1">
    <citation type="journal article" date="2014" name="Int. J. Syst. Evol. Microbiol.">
        <title>Complete genome sequence of Corynebacterium casei LMG S-19264T (=DSM 44701T), isolated from a smear-ripened cheese.</title>
        <authorList>
            <consortium name="US DOE Joint Genome Institute (JGI-PGF)"/>
            <person name="Walter F."/>
            <person name="Albersmeier A."/>
            <person name="Kalinowski J."/>
            <person name="Ruckert C."/>
        </authorList>
    </citation>
    <scope>NUCLEOTIDE SEQUENCE</scope>
    <source>
        <strain evidence="2">CGMCC 4.7430</strain>
    </source>
</reference>
<gene>
    <name evidence="2" type="ORF">GCM10012278_82960</name>
</gene>
<dbReference type="InterPro" id="IPR045428">
    <property type="entry name" value="EACC1"/>
</dbReference>
<sequence length="124" mass="13122">MELTVTVPTGDGNELRGLYARIAADRGLRCTARIVEGEPVPETLGPIIEMLQITLGAGGTIGGAASVVIAWLRNRSSEFTVRLNQDGKEIELTAKGLSTMDSDQIALLTEKVVAALSKQRADGD</sequence>
<dbReference type="RefSeq" id="WP_189144254.1">
    <property type="nucleotide sequence ID" value="NZ_BMNK01000022.1"/>
</dbReference>
<reference evidence="2" key="2">
    <citation type="submission" date="2020-09" db="EMBL/GenBank/DDBJ databases">
        <authorList>
            <person name="Sun Q."/>
            <person name="Zhou Y."/>
        </authorList>
    </citation>
    <scope>NUCLEOTIDE SEQUENCE</scope>
    <source>
        <strain evidence="2">CGMCC 4.7430</strain>
    </source>
</reference>
<organism evidence="2 3">
    <name type="scientific">Nonomuraea glycinis</name>
    <dbReference type="NCBI Taxonomy" id="2047744"/>
    <lineage>
        <taxon>Bacteria</taxon>
        <taxon>Bacillati</taxon>
        <taxon>Actinomycetota</taxon>
        <taxon>Actinomycetes</taxon>
        <taxon>Streptosporangiales</taxon>
        <taxon>Streptosporangiaceae</taxon>
        <taxon>Nonomuraea</taxon>
    </lineage>
</organism>
<feature type="transmembrane region" description="Helical" evidence="1">
    <location>
        <begin position="50"/>
        <end position="72"/>
    </location>
</feature>
<keyword evidence="3" id="KW-1185">Reference proteome</keyword>
<accession>A0A918EB90</accession>
<keyword evidence="1" id="KW-0472">Membrane</keyword>
<dbReference type="Pfam" id="PF19953">
    <property type="entry name" value="EACC1"/>
    <property type="match status" value="1"/>
</dbReference>
<evidence type="ECO:0000313" key="2">
    <source>
        <dbReference type="EMBL" id="GGP16981.1"/>
    </source>
</evidence>